<gene>
    <name evidence="1" type="ORF">PIIN_10922</name>
</gene>
<dbReference type="EMBL" id="CAFZ01001126">
    <property type="protein sequence ID" value="CCA76939.1"/>
    <property type="molecule type" value="Genomic_DNA"/>
</dbReference>
<protein>
    <submittedName>
        <fullName evidence="1">Uncharacterized protein</fullName>
    </submittedName>
</protein>
<dbReference type="HOGENOM" id="CLU_3421390_0_0_1"/>
<dbReference type="InParanoid" id="G4U046"/>
<comment type="caution">
    <text evidence="1">The sequence shown here is derived from an EMBL/GenBank/DDBJ whole genome shotgun (WGS) entry which is preliminary data.</text>
</comment>
<name>G4U046_SERID</name>
<sequence length="24" mass="2662">MSSEFNTGDRVDCKVQVFPSNATE</sequence>
<dbReference type="Proteomes" id="UP000007148">
    <property type="component" value="Unassembled WGS sequence"/>
</dbReference>
<dbReference type="AlphaFoldDB" id="G4U046"/>
<reference evidence="1 2" key="1">
    <citation type="journal article" date="2011" name="PLoS Pathog.">
        <title>Endophytic Life Strategies Decoded by Genome and Transcriptome Analyses of the Mutualistic Root Symbiont Piriformospora indica.</title>
        <authorList>
            <person name="Zuccaro A."/>
            <person name="Lahrmann U."/>
            <person name="Guldener U."/>
            <person name="Langen G."/>
            <person name="Pfiffi S."/>
            <person name="Biedenkopf D."/>
            <person name="Wong P."/>
            <person name="Samans B."/>
            <person name="Grimm C."/>
            <person name="Basiewicz M."/>
            <person name="Murat C."/>
            <person name="Martin F."/>
            <person name="Kogel K.H."/>
        </authorList>
    </citation>
    <scope>NUCLEOTIDE SEQUENCE [LARGE SCALE GENOMIC DNA]</scope>
    <source>
        <strain evidence="1 2">DSM 11827</strain>
    </source>
</reference>
<accession>G4U046</accession>
<organism evidence="1 2">
    <name type="scientific">Serendipita indica (strain DSM 11827)</name>
    <name type="common">Root endophyte fungus</name>
    <name type="synonym">Piriformospora indica</name>
    <dbReference type="NCBI Taxonomy" id="1109443"/>
    <lineage>
        <taxon>Eukaryota</taxon>
        <taxon>Fungi</taxon>
        <taxon>Dikarya</taxon>
        <taxon>Basidiomycota</taxon>
        <taxon>Agaricomycotina</taxon>
        <taxon>Agaricomycetes</taxon>
        <taxon>Sebacinales</taxon>
        <taxon>Serendipitaceae</taxon>
        <taxon>Serendipita</taxon>
    </lineage>
</organism>
<evidence type="ECO:0000313" key="2">
    <source>
        <dbReference type="Proteomes" id="UP000007148"/>
    </source>
</evidence>
<proteinExistence type="predicted"/>
<keyword evidence="2" id="KW-1185">Reference proteome</keyword>
<evidence type="ECO:0000313" key="1">
    <source>
        <dbReference type="EMBL" id="CCA76939.1"/>
    </source>
</evidence>